<comment type="caution">
    <text evidence="1">The sequence shown here is derived from an EMBL/GenBank/DDBJ whole genome shotgun (WGS) entry which is preliminary data.</text>
</comment>
<proteinExistence type="predicted"/>
<dbReference type="OrthoDB" id="10277115at2759"/>
<accession>A0A2P5E8Y7</accession>
<keyword evidence="2" id="KW-1185">Reference proteome</keyword>
<gene>
    <name evidence="1" type="ORF">TorRG33x02_222270</name>
</gene>
<dbReference type="InParanoid" id="A0A2P5E8Y7"/>
<dbReference type="Proteomes" id="UP000237000">
    <property type="component" value="Unassembled WGS sequence"/>
</dbReference>
<feature type="non-terminal residue" evidence="1">
    <location>
        <position position="1"/>
    </location>
</feature>
<dbReference type="EMBL" id="JXTC01000204">
    <property type="protein sequence ID" value="PON82009.1"/>
    <property type="molecule type" value="Genomic_DNA"/>
</dbReference>
<reference evidence="2" key="1">
    <citation type="submission" date="2016-06" db="EMBL/GenBank/DDBJ databases">
        <title>Parallel loss of symbiosis genes in relatives of nitrogen-fixing non-legume Parasponia.</title>
        <authorList>
            <person name="Van Velzen R."/>
            <person name="Holmer R."/>
            <person name="Bu F."/>
            <person name="Rutten L."/>
            <person name="Van Zeijl A."/>
            <person name="Liu W."/>
            <person name="Santuari L."/>
            <person name="Cao Q."/>
            <person name="Sharma T."/>
            <person name="Shen D."/>
            <person name="Roswanjaya Y."/>
            <person name="Wardhani T."/>
            <person name="Kalhor M.S."/>
            <person name="Jansen J."/>
            <person name="Van den Hoogen J."/>
            <person name="Gungor B."/>
            <person name="Hartog M."/>
            <person name="Hontelez J."/>
            <person name="Verver J."/>
            <person name="Yang W.-C."/>
            <person name="Schijlen E."/>
            <person name="Repin R."/>
            <person name="Schilthuizen M."/>
            <person name="Schranz E."/>
            <person name="Heidstra R."/>
            <person name="Miyata K."/>
            <person name="Fedorova E."/>
            <person name="Kohlen W."/>
            <person name="Bisseling T."/>
            <person name="Smit S."/>
            <person name="Geurts R."/>
        </authorList>
    </citation>
    <scope>NUCLEOTIDE SEQUENCE [LARGE SCALE GENOMIC DNA]</scope>
    <source>
        <strain evidence="2">cv. RG33-2</strain>
    </source>
</reference>
<name>A0A2P5E8Y7_TREOI</name>
<evidence type="ECO:0000313" key="2">
    <source>
        <dbReference type="Proteomes" id="UP000237000"/>
    </source>
</evidence>
<dbReference type="AlphaFoldDB" id="A0A2P5E8Y7"/>
<sequence length="73" mass="8272">LTFWKHDELLVRIEGGWLISYNLRSQKPRSLSDVVGGKASDFLSVYEGDYALLFVKSLVSVEGKQRKKRDIGA</sequence>
<protein>
    <submittedName>
        <fullName evidence="1">Uncharacterized protein</fullName>
    </submittedName>
</protein>
<evidence type="ECO:0000313" key="1">
    <source>
        <dbReference type="EMBL" id="PON82009.1"/>
    </source>
</evidence>
<organism evidence="1 2">
    <name type="scientific">Trema orientale</name>
    <name type="common">Charcoal tree</name>
    <name type="synonym">Celtis orientalis</name>
    <dbReference type="NCBI Taxonomy" id="63057"/>
    <lineage>
        <taxon>Eukaryota</taxon>
        <taxon>Viridiplantae</taxon>
        <taxon>Streptophyta</taxon>
        <taxon>Embryophyta</taxon>
        <taxon>Tracheophyta</taxon>
        <taxon>Spermatophyta</taxon>
        <taxon>Magnoliopsida</taxon>
        <taxon>eudicotyledons</taxon>
        <taxon>Gunneridae</taxon>
        <taxon>Pentapetalae</taxon>
        <taxon>rosids</taxon>
        <taxon>fabids</taxon>
        <taxon>Rosales</taxon>
        <taxon>Cannabaceae</taxon>
        <taxon>Trema</taxon>
    </lineage>
</organism>